<dbReference type="GO" id="GO:0034236">
    <property type="term" value="F:protein kinase A catalytic subunit binding"/>
    <property type="evidence" value="ECO:0007669"/>
    <property type="project" value="TreeGrafter"/>
</dbReference>
<accession>K0RM53</accession>
<dbReference type="CDD" id="cd00038">
    <property type="entry name" value="CAP_ED"/>
    <property type="match status" value="1"/>
</dbReference>
<dbReference type="OrthoDB" id="417078at2759"/>
<dbReference type="eggNOG" id="KOG1113">
    <property type="taxonomic scope" value="Eukaryota"/>
</dbReference>
<dbReference type="EMBL" id="AGNL01037892">
    <property type="protein sequence ID" value="EJK53374.1"/>
    <property type="molecule type" value="Genomic_DNA"/>
</dbReference>
<keyword evidence="4" id="KW-1185">Reference proteome</keyword>
<proteinExistence type="predicted"/>
<dbReference type="SUPFAM" id="SSF51206">
    <property type="entry name" value="cAMP-binding domain-like"/>
    <property type="match status" value="1"/>
</dbReference>
<feature type="region of interest" description="Disordered" evidence="1">
    <location>
        <begin position="86"/>
        <end position="112"/>
    </location>
</feature>
<dbReference type="Proteomes" id="UP000266841">
    <property type="component" value="Unassembled WGS sequence"/>
</dbReference>
<evidence type="ECO:0000259" key="2">
    <source>
        <dbReference type="PROSITE" id="PS50042"/>
    </source>
</evidence>
<dbReference type="Gene3D" id="2.60.120.10">
    <property type="entry name" value="Jelly Rolls"/>
    <property type="match status" value="1"/>
</dbReference>
<comment type="caution">
    <text evidence="3">The sequence shown here is derived from an EMBL/GenBank/DDBJ whole genome shotgun (WGS) entry which is preliminary data.</text>
</comment>
<dbReference type="GO" id="GO:0005952">
    <property type="term" value="C:cAMP-dependent protein kinase complex"/>
    <property type="evidence" value="ECO:0007669"/>
    <property type="project" value="InterPro"/>
</dbReference>
<feature type="domain" description="Cyclic nucleotide-binding" evidence="2">
    <location>
        <begin position="148"/>
        <end position="224"/>
    </location>
</feature>
<dbReference type="InterPro" id="IPR014710">
    <property type="entry name" value="RmlC-like_jellyroll"/>
</dbReference>
<reference evidence="3 4" key="1">
    <citation type="journal article" date="2012" name="Genome Biol.">
        <title>Genome and low-iron response of an oceanic diatom adapted to chronic iron limitation.</title>
        <authorList>
            <person name="Lommer M."/>
            <person name="Specht M."/>
            <person name="Roy A.S."/>
            <person name="Kraemer L."/>
            <person name="Andreson R."/>
            <person name="Gutowska M.A."/>
            <person name="Wolf J."/>
            <person name="Bergner S.V."/>
            <person name="Schilhabel M.B."/>
            <person name="Klostermeier U.C."/>
            <person name="Beiko R.G."/>
            <person name="Rosenstiel P."/>
            <person name="Hippler M."/>
            <person name="Laroche J."/>
        </authorList>
    </citation>
    <scope>NUCLEOTIDE SEQUENCE [LARGE SCALE GENOMIC DNA]</scope>
    <source>
        <strain evidence="3 4">CCMP1005</strain>
    </source>
</reference>
<dbReference type="PANTHER" id="PTHR11635">
    <property type="entry name" value="CAMP-DEPENDENT PROTEIN KINASE REGULATORY CHAIN"/>
    <property type="match status" value="1"/>
</dbReference>
<dbReference type="GO" id="GO:0004862">
    <property type="term" value="F:cAMP-dependent protein kinase inhibitor activity"/>
    <property type="evidence" value="ECO:0007669"/>
    <property type="project" value="TreeGrafter"/>
</dbReference>
<evidence type="ECO:0000256" key="1">
    <source>
        <dbReference type="SAM" id="MobiDB-lite"/>
    </source>
</evidence>
<dbReference type="GO" id="GO:0030552">
    <property type="term" value="F:cAMP binding"/>
    <property type="evidence" value="ECO:0007669"/>
    <property type="project" value="TreeGrafter"/>
</dbReference>
<evidence type="ECO:0000313" key="4">
    <source>
        <dbReference type="Proteomes" id="UP000266841"/>
    </source>
</evidence>
<dbReference type="PRINTS" id="PR00103">
    <property type="entry name" value="CAMPKINASE"/>
</dbReference>
<dbReference type="PANTHER" id="PTHR11635:SF166">
    <property type="entry name" value="CYCLIC NUCLEOTIDE-BINDING DOMAIN-CONTAINING PROTEIN"/>
    <property type="match status" value="1"/>
</dbReference>
<dbReference type="PROSITE" id="PS00888">
    <property type="entry name" value="CNMP_BINDING_1"/>
    <property type="match status" value="1"/>
</dbReference>
<dbReference type="AlphaFoldDB" id="K0RM53"/>
<sequence>MRALSADGGQSLKKVIRKDKKTGHQDHGVCVVSLSVRAAFFFFFFSLSSLGAIKHAIKSGSDGPDQEIKTPMKNILKDCDDIETTSDAREERELTPQSKGKLGLGGKMEGGRNALHDEEDINDYVKEVFPKDDNVRRLIYKSIEDNMLFEENTQDELIEIVDTFQPCNFGAGEAVIQQGQKGDEFYVVEKGELSVTVCTDVEQGETSVDGNEVKIESYSDGSAFVSELVH</sequence>
<dbReference type="InterPro" id="IPR000595">
    <property type="entry name" value="cNMP-bd_dom"/>
</dbReference>
<name>K0RM53_THAOC</name>
<dbReference type="InterPro" id="IPR018488">
    <property type="entry name" value="cNMP-bd_CS"/>
</dbReference>
<dbReference type="InterPro" id="IPR018490">
    <property type="entry name" value="cNMP-bd_dom_sf"/>
</dbReference>
<protein>
    <recommendedName>
        <fullName evidence="2">Cyclic nucleotide-binding domain-containing protein</fullName>
    </recommendedName>
</protein>
<dbReference type="PROSITE" id="PS50042">
    <property type="entry name" value="CNMP_BINDING_3"/>
    <property type="match status" value="1"/>
</dbReference>
<evidence type="ECO:0000313" key="3">
    <source>
        <dbReference type="EMBL" id="EJK53374.1"/>
    </source>
</evidence>
<dbReference type="GO" id="GO:0005829">
    <property type="term" value="C:cytosol"/>
    <property type="evidence" value="ECO:0007669"/>
    <property type="project" value="TreeGrafter"/>
</dbReference>
<gene>
    <name evidence="3" type="ORF">THAOC_27206</name>
</gene>
<dbReference type="InterPro" id="IPR050503">
    <property type="entry name" value="cAMP-dep_PK_reg_su-like"/>
</dbReference>
<organism evidence="3 4">
    <name type="scientific">Thalassiosira oceanica</name>
    <name type="common">Marine diatom</name>
    <dbReference type="NCBI Taxonomy" id="159749"/>
    <lineage>
        <taxon>Eukaryota</taxon>
        <taxon>Sar</taxon>
        <taxon>Stramenopiles</taxon>
        <taxon>Ochrophyta</taxon>
        <taxon>Bacillariophyta</taxon>
        <taxon>Coscinodiscophyceae</taxon>
        <taxon>Thalassiosirophycidae</taxon>
        <taxon>Thalassiosirales</taxon>
        <taxon>Thalassiosiraceae</taxon>
        <taxon>Thalassiosira</taxon>
    </lineage>
</organism>